<sequence length="87" mass="10049">MPNVALGKHYEEFVKKQLESGRYSNASEVVRAALRLLEDNDAARERWLNEEIPRRYDQLITDPTMGVSAETVRARFEAKRRNATNAK</sequence>
<dbReference type="InterPro" id="IPR038296">
    <property type="entry name" value="ParD_sf"/>
</dbReference>
<geneLocation type="plasmid" evidence="3 4">
    <name>unnamed1</name>
</geneLocation>
<dbReference type="InterPro" id="IPR010985">
    <property type="entry name" value="Ribbon_hlx_hlx"/>
</dbReference>
<protein>
    <submittedName>
        <fullName evidence="3">Type II toxin-antitoxin system ParD family antitoxin</fullName>
    </submittedName>
</protein>
<evidence type="ECO:0000313" key="4">
    <source>
        <dbReference type="Proteomes" id="UP000318939"/>
    </source>
</evidence>
<reference evidence="3 4" key="2">
    <citation type="journal article" date="2023" name="MicrobiologyOpen">
        <title>Genomics of the tumorigenes clade of the family Rhizobiaceae and description of Rhizobium rhododendri sp. nov.</title>
        <authorList>
            <person name="Kuzmanovic N."/>
            <person name="diCenzo G.C."/>
            <person name="Bunk B."/>
            <person name="Sproeer C."/>
            <person name="Fruehling A."/>
            <person name="Neumann-Schaal M."/>
            <person name="Overmann J."/>
            <person name="Smalla K."/>
        </authorList>
    </citation>
    <scope>NUCLEOTIDE SEQUENCE [LARGE SCALE GENOMIC DNA]</scope>
    <source>
        <strain evidence="4">rho-6.2</strain>
        <plasmid evidence="3 4">unnamed1</plasmid>
    </source>
</reference>
<name>A0ABY8ISU3_9HYPH</name>
<keyword evidence="3" id="KW-0614">Plasmid</keyword>
<reference evidence="3 4" key="1">
    <citation type="journal article" date="2019" name="Phytopathology">
        <title>A Novel Group of Rhizobium tumorigenes-Like Agrobacteria Associated with Crown Gall Disease of Rhododendron and Blueberry.</title>
        <authorList>
            <person name="Kuzmanovic N."/>
            <person name="Behrens P."/>
            <person name="Idczak E."/>
            <person name="Wagner S."/>
            <person name="Gotz M."/>
            <person name="Sproer C."/>
            <person name="Bunk B."/>
            <person name="Overmann J."/>
            <person name="Smalla K."/>
        </authorList>
    </citation>
    <scope>NUCLEOTIDE SEQUENCE [LARGE SCALE GENOMIC DNA]</scope>
    <source>
        <strain evidence="4">rho-6.2</strain>
    </source>
</reference>
<gene>
    <name evidence="3" type="ORF">PR018_20865</name>
</gene>
<dbReference type="PANTHER" id="PTHR36582:SF2">
    <property type="entry name" value="ANTITOXIN PARD"/>
    <property type="match status" value="1"/>
</dbReference>
<dbReference type="SUPFAM" id="SSF47598">
    <property type="entry name" value="Ribbon-helix-helix"/>
    <property type="match status" value="1"/>
</dbReference>
<dbReference type="Proteomes" id="UP000318939">
    <property type="component" value="Plasmid unnamed1"/>
</dbReference>
<dbReference type="NCBIfam" id="TIGR02606">
    <property type="entry name" value="antidote_CC2985"/>
    <property type="match status" value="1"/>
</dbReference>
<keyword evidence="2" id="KW-1277">Toxin-antitoxin system</keyword>
<evidence type="ECO:0000313" key="3">
    <source>
        <dbReference type="EMBL" id="WFS25969.1"/>
    </source>
</evidence>
<comment type="similarity">
    <text evidence="1">Belongs to the ParD antitoxin family.</text>
</comment>
<dbReference type="RefSeq" id="WP_142831236.1">
    <property type="nucleotide sequence ID" value="NZ_CP117268.1"/>
</dbReference>
<proteinExistence type="inferred from homology"/>
<dbReference type="Gene3D" id="6.10.10.120">
    <property type="entry name" value="Antitoxin ParD1-like"/>
    <property type="match status" value="1"/>
</dbReference>
<dbReference type="EMBL" id="CP117268">
    <property type="protein sequence ID" value="WFS25969.1"/>
    <property type="molecule type" value="Genomic_DNA"/>
</dbReference>
<dbReference type="Pfam" id="PF03693">
    <property type="entry name" value="ParD_antitoxin"/>
    <property type="match status" value="1"/>
</dbReference>
<dbReference type="InterPro" id="IPR022789">
    <property type="entry name" value="ParD"/>
</dbReference>
<organism evidence="3 4">
    <name type="scientific">Rhizobium rhododendri</name>
    <dbReference type="NCBI Taxonomy" id="2506430"/>
    <lineage>
        <taxon>Bacteria</taxon>
        <taxon>Pseudomonadati</taxon>
        <taxon>Pseudomonadota</taxon>
        <taxon>Alphaproteobacteria</taxon>
        <taxon>Hyphomicrobiales</taxon>
        <taxon>Rhizobiaceae</taxon>
        <taxon>Rhizobium/Agrobacterium group</taxon>
        <taxon>Rhizobium</taxon>
    </lineage>
</organism>
<keyword evidence="4" id="KW-1185">Reference proteome</keyword>
<evidence type="ECO:0000256" key="2">
    <source>
        <dbReference type="ARBA" id="ARBA00022649"/>
    </source>
</evidence>
<dbReference type="PANTHER" id="PTHR36582">
    <property type="entry name" value="ANTITOXIN PARD"/>
    <property type="match status" value="1"/>
</dbReference>
<accession>A0ABY8ISU3</accession>
<evidence type="ECO:0000256" key="1">
    <source>
        <dbReference type="ARBA" id="ARBA00008580"/>
    </source>
</evidence>